<reference evidence="6 7" key="1">
    <citation type="submission" date="2018-07" db="EMBL/GenBank/DDBJ databases">
        <title>Anaerosacharophilus polymeroproducens gen. nov. sp. nov., an anaerobic bacterium isolated from salt field.</title>
        <authorList>
            <person name="Kim W."/>
            <person name="Yang S.-H."/>
            <person name="Oh J."/>
            <person name="Lee J.-H."/>
            <person name="Kwon K.K."/>
        </authorList>
    </citation>
    <scope>NUCLEOTIDE SEQUENCE [LARGE SCALE GENOMIC DNA]</scope>
    <source>
        <strain evidence="6 7">MCWD5</strain>
    </source>
</reference>
<sequence length="535" mass="59758">MHKISSKWLHELFNRKLEKRKNSIGNHAGRLFIVFMVIMFLLTILSRIADSLTIPKVQVDKVMQKSLDFNIKGSGTIGGEANNFAKVLTGIRVVNVYVKQGDVVKKGDSLFQYDSNGLKDQLDTIKHEIEQMKADIEKSKLNEQVQNYQNDSSQDDTAASTVETAKREIADTAQEIENQKAQISNDKKNECENAKKEYERAKTKLESLKNNDASSGEIQEQQFAVEDAKQTYEKAKDVYAKIVNQTYDFSNDLKDLTTQLKSSEQALADAQNALSKLEEQKDKQKKIESLNNQMTNLDNKVAQSKIVDKQEEADEIQQLIDANGIVTASEAGTVLECNLESGLVTTGVEKLSFAGNKSYFKGVISRDDAKKIVVGDKIELEEDQEGNSSSVIIESIGNPSKSRENAEGMEQQSDQESEEMTQLSGKITDGNYKVGSNVNFSIDKKSKVYVQTVPIQALHMEGNENYFVLVTEKKETILGKELFVQKIEVTVLDKDYKTAAIQSSLTSDNQIIVNSSKNISAGDRIRIINNDKKTD</sequence>
<dbReference type="Gene3D" id="2.40.420.20">
    <property type="match status" value="1"/>
</dbReference>
<dbReference type="Proteomes" id="UP000255036">
    <property type="component" value="Unassembled WGS sequence"/>
</dbReference>
<keyword evidence="7" id="KW-1185">Reference proteome</keyword>
<keyword evidence="5" id="KW-1133">Transmembrane helix</keyword>
<feature type="region of interest" description="Disordered" evidence="4">
    <location>
        <begin position="385"/>
        <end position="428"/>
    </location>
</feature>
<comment type="subcellular location">
    <subcellularLocation>
        <location evidence="1">Cell envelope</location>
    </subcellularLocation>
</comment>
<feature type="transmembrane region" description="Helical" evidence="5">
    <location>
        <begin position="28"/>
        <end position="49"/>
    </location>
</feature>
<keyword evidence="5" id="KW-0472">Membrane</keyword>
<keyword evidence="5" id="KW-0812">Transmembrane</keyword>
<evidence type="ECO:0000256" key="3">
    <source>
        <dbReference type="SAM" id="Coils"/>
    </source>
</evidence>
<dbReference type="GO" id="GO:0030313">
    <property type="term" value="C:cell envelope"/>
    <property type="evidence" value="ECO:0007669"/>
    <property type="project" value="UniProtKB-SubCell"/>
</dbReference>
<dbReference type="PANTHER" id="PTHR32347">
    <property type="entry name" value="EFFLUX SYSTEM COMPONENT YKNX-RELATED"/>
    <property type="match status" value="1"/>
</dbReference>
<evidence type="ECO:0000313" key="6">
    <source>
        <dbReference type="EMBL" id="RDU22276.1"/>
    </source>
</evidence>
<dbReference type="PANTHER" id="PTHR32347:SF14">
    <property type="entry name" value="EFFLUX SYSTEM COMPONENT YKNX-RELATED"/>
    <property type="match status" value="1"/>
</dbReference>
<evidence type="ECO:0000256" key="5">
    <source>
        <dbReference type="SAM" id="Phobius"/>
    </source>
</evidence>
<evidence type="ECO:0000256" key="4">
    <source>
        <dbReference type="SAM" id="MobiDB-lite"/>
    </source>
</evidence>
<protein>
    <submittedName>
        <fullName evidence="6">Biotin/lipoyl-binding protein</fullName>
    </submittedName>
</protein>
<dbReference type="Gene3D" id="2.40.50.100">
    <property type="match status" value="1"/>
</dbReference>
<accession>A0A371ART2</accession>
<evidence type="ECO:0000256" key="2">
    <source>
        <dbReference type="ARBA" id="ARBA00023054"/>
    </source>
</evidence>
<evidence type="ECO:0000313" key="7">
    <source>
        <dbReference type="Proteomes" id="UP000255036"/>
    </source>
</evidence>
<comment type="caution">
    <text evidence="6">The sequence shown here is derived from an EMBL/GenBank/DDBJ whole genome shotgun (WGS) entry which is preliminary data.</text>
</comment>
<dbReference type="SUPFAM" id="SSF111369">
    <property type="entry name" value="HlyD-like secretion proteins"/>
    <property type="match status" value="1"/>
</dbReference>
<dbReference type="OrthoDB" id="2033983at2"/>
<feature type="compositionally biased region" description="Polar residues" evidence="4">
    <location>
        <begin position="386"/>
        <end position="400"/>
    </location>
</feature>
<dbReference type="AlphaFoldDB" id="A0A371ART2"/>
<dbReference type="InterPro" id="IPR050465">
    <property type="entry name" value="UPF0194_transport"/>
</dbReference>
<dbReference type="RefSeq" id="WP_115483457.1">
    <property type="nucleotide sequence ID" value="NZ_QRCT01000050.1"/>
</dbReference>
<keyword evidence="2 3" id="KW-0175">Coiled coil</keyword>
<evidence type="ECO:0000256" key="1">
    <source>
        <dbReference type="ARBA" id="ARBA00004196"/>
    </source>
</evidence>
<proteinExistence type="predicted"/>
<organism evidence="6 7">
    <name type="scientific">Anaerosacchariphilus polymeriproducens</name>
    <dbReference type="NCBI Taxonomy" id="1812858"/>
    <lineage>
        <taxon>Bacteria</taxon>
        <taxon>Bacillati</taxon>
        <taxon>Bacillota</taxon>
        <taxon>Clostridia</taxon>
        <taxon>Lachnospirales</taxon>
        <taxon>Lachnospiraceae</taxon>
        <taxon>Anaerosacchariphilus</taxon>
    </lineage>
</organism>
<dbReference type="EMBL" id="QRCT01000050">
    <property type="protein sequence ID" value="RDU22276.1"/>
    <property type="molecule type" value="Genomic_DNA"/>
</dbReference>
<gene>
    <name evidence="6" type="ORF">DWV06_17310</name>
</gene>
<dbReference type="Gene3D" id="1.10.287.470">
    <property type="entry name" value="Helix hairpin bin"/>
    <property type="match status" value="1"/>
</dbReference>
<feature type="coiled-coil region" evidence="3">
    <location>
        <begin position="115"/>
        <end position="319"/>
    </location>
</feature>
<name>A0A371ART2_9FIRM</name>